<feature type="region of interest" description="Disordered" evidence="1">
    <location>
        <begin position="95"/>
        <end position="139"/>
    </location>
</feature>
<gene>
    <name evidence="3" type="ORF">MTX78_02750</name>
</gene>
<keyword evidence="4" id="KW-1185">Reference proteome</keyword>
<name>A0ABY4CZE7_9BACT</name>
<proteinExistence type="predicted"/>
<sequence>MLALKRLVTVLVMVYLLLALLIILSPGSRDSLISVTAGSNPTNFYFGLFLAGAVLLTLQLITENLDSVLLRRDVASREGKINELKARLYDQQLEQRTTSSAGIGAPRTGTTVHPEGYTPPTPVPPARPLTSDRDNAPLV</sequence>
<feature type="transmembrane region" description="Helical" evidence="2">
    <location>
        <begin position="7"/>
        <end position="24"/>
    </location>
</feature>
<evidence type="ECO:0000256" key="2">
    <source>
        <dbReference type="SAM" id="Phobius"/>
    </source>
</evidence>
<protein>
    <recommendedName>
        <fullName evidence="5">LapA family protein</fullName>
    </recommendedName>
</protein>
<feature type="transmembrane region" description="Helical" evidence="2">
    <location>
        <begin position="44"/>
        <end position="62"/>
    </location>
</feature>
<keyword evidence="2" id="KW-1133">Transmembrane helix</keyword>
<evidence type="ECO:0008006" key="5">
    <source>
        <dbReference type="Google" id="ProtNLM"/>
    </source>
</evidence>
<feature type="compositionally biased region" description="Pro residues" evidence="1">
    <location>
        <begin position="117"/>
        <end position="127"/>
    </location>
</feature>
<evidence type="ECO:0000313" key="4">
    <source>
        <dbReference type="Proteomes" id="UP000831113"/>
    </source>
</evidence>
<feature type="compositionally biased region" description="Basic and acidic residues" evidence="1">
    <location>
        <begin position="130"/>
        <end position="139"/>
    </location>
</feature>
<dbReference type="EMBL" id="CP094669">
    <property type="protein sequence ID" value="UOG75523.1"/>
    <property type="molecule type" value="Genomic_DNA"/>
</dbReference>
<evidence type="ECO:0000313" key="3">
    <source>
        <dbReference type="EMBL" id="UOG75523.1"/>
    </source>
</evidence>
<organism evidence="3 4">
    <name type="scientific">Hymenobacter tibetensis</name>
    <dbReference type="NCBI Taxonomy" id="497967"/>
    <lineage>
        <taxon>Bacteria</taxon>
        <taxon>Pseudomonadati</taxon>
        <taxon>Bacteroidota</taxon>
        <taxon>Cytophagia</taxon>
        <taxon>Cytophagales</taxon>
        <taxon>Hymenobacteraceae</taxon>
        <taxon>Hymenobacter</taxon>
    </lineage>
</organism>
<accession>A0ABY4CZE7</accession>
<evidence type="ECO:0000256" key="1">
    <source>
        <dbReference type="SAM" id="MobiDB-lite"/>
    </source>
</evidence>
<reference evidence="3 4" key="1">
    <citation type="submission" date="2022-03" db="EMBL/GenBank/DDBJ databases">
        <title>Hymenobactersp. isolated from the air.</title>
        <authorList>
            <person name="Won M."/>
            <person name="Kwon S.-W."/>
        </authorList>
    </citation>
    <scope>NUCLEOTIDE SEQUENCE [LARGE SCALE GENOMIC DNA]</scope>
    <source>
        <strain evidence="3 4">KACC 21982</strain>
    </source>
</reference>
<keyword evidence="2" id="KW-0472">Membrane</keyword>
<dbReference type="Proteomes" id="UP000831113">
    <property type="component" value="Chromosome"/>
</dbReference>
<keyword evidence="2" id="KW-0812">Transmembrane</keyword>
<dbReference type="RefSeq" id="WP_243799701.1">
    <property type="nucleotide sequence ID" value="NZ_CP094669.1"/>
</dbReference>